<dbReference type="PANTHER" id="PTHR47961">
    <property type="entry name" value="DNA POLYMERASE THETA, PUTATIVE (AFU_ORTHOLOGUE AFUA_1G05260)-RELATED"/>
    <property type="match status" value="1"/>
</dbReference>
<organism evidence="7 8">
    <name type="scientific">Sphingomonas parva</name>
    <dbReference type="NCBI Taxonomy" id="2555898"/>
    <lineage>
        <taxon>Bacteria</taxon>
        <taxon>Pseudomonadati</taxon>
        <taxon>Pseudomonadota</taxon>
        <taxon>Alphaproteobacteria</taxon>
        <taxon>Sphingomonadales</taxon>
        <taxon>Sphingomonadaceae</taxon>
        <taxon>Sphingomonas</taxon>
    </lineage>
</organism>
<dbReference type="PROSITE" id="PS51194">
    <property type="entry name" value="HELICASE_CTER"/>
    <property type="match status" value="1"/>
</dbReference>
<keyword evidence="2" id="KW-0378">Hydrolase</keyword>
<dbReference type="InterPro" id="IPR014001">
    <property type="entry name" value="Helicase_ATP-bd"/>
</dbReference>
<dbReference type="OrthoDB" id="9815222at2"/>
<proteinExistence type="predicted"/>
<keyword evidence="1" id="KW-0547">Nucleotide-binding</keyword>
<evidence type="ECO:0000259" key="6">
    <source>
        <dbReference type="PROSITE" id="PS51194"/>
    </source>
</evidence>
<dbReference type="Proteomes" id="UP000298213">
    <property type="component" value="Unassembled WGS sequence"/>
</dbReference>
<dbReference type="InterPro" id="IPR027417">
    <property type="entry name" value="P-loop_NTPase"/>
</dbReference>
<dbReference type="GO" id="GO:0003676">
    <property type="term" value="F:nucleic acid binding"/>
    <property type="evidence" value="ECO:0007669"/>
    <property type="project" value="InterPro"/>
</dbReference>
<dbReference type="PANTHER" id="PTHR47961:SF6">
    <property type="entry name" value="DNA-DIRECTED DNA POLYMERASE"/>
    <property type="match status" value="1"/>
</dbReference>
<evidence type="ECO:0000256" key="1">
    <source>
        <dbReference type="ARBA" id="ARBA00022741"/>
    </source>
</evidence>
<evidence type="ECO:0000259" key="5">
    <source>
        <dbReference type="PROSITE" id="PS51192"/>
    </source>
</evidence>
<dbReference type="EMBL" id="SPDV01000027">
    <property type="protein sequence ID" value="TFI57685.1"/>
    <property type="molecule type" value="Genomic_DNA"/>
</dbReference>
<keyword evidence="3" id="KW-0347">Helicase</keyword>
<dbReference type="Gene3D" id="3.40.50.300">
    <property type="entry name" value="P-loop containing nucleotide triphosphate hydrolases"/>
    <property type="match status" value="2"/>
</dbReference>
<evidence type="ECO:0000313" key="7">
    <source>
        <dbReference type="EMBL" id="TFI57685.1"/>
    </source>
</evidence>
<reference evidence="7 8" key="1">
    <citation type="submission" date="2019-03" db="EMBL/GenBank/DDBJ databases">
        <title>Genome sequence of Sphingomonas sp. 17J27-24.</title>
        <authorList>
            <person name="Kim M."/>
            <person name="Maeng S."/>
            <person name="Sathiyaraj S."/>
        </authorList>
    </citation>
    <scope>NUCLEOTIDE SEQUENCE [LARGE SCALE GENOMIC DNA]</scope>
    <source>
        <strain evidence="7 8">17J27-24</strain>
    </source>
</reference>
<keyword evidence="4" id="KW-0067">ATP-binding</keyword>
<accession>A0A4Y8ZRE1</accession>
<dbReference type="RefSeq" id="WP_135087697.1">
    <property type="nucleotide sequence ID" value="NZ_SPDV01000027.1"/>
</dbReference>
<dbReference type="AlphaFoldDB" id="A0A4Y8ZRE1"/>
<dbReference type="InterPro" id="IPR001650">
    <property type="entry name" value="Helicase_C-like"/>
</dbReference>
<evidence type="ECO:0000256" key="4">
    <source>
        <dbReference type="ARBA" id="ARBA00022840"/>
    </source>
</evidence>
<gene>
    <name evidence="7" type="ORF">E2493_13625</name>
</gene>
<dbReference type="Pfam" id="PF00270">
    <property type="entry name" value="DEAD"/>
    <property type="match status" value="1"/>
</dbReference>
<evidence type="ECO:0000313" key="8">
    <source>
        <dbReference type="Proteomes" id="UP000298213"/>
    </source>
</evidence>
<sequence>MTLVGIDWQELKDTPGTELLPRVFAIMRDAAVAVHAAEPDDPALLQVIPRLADLIPSRRELTPLREPFSALARAVGLWNYIDREAADDVDRLIAEAVTAPELGGITFHREQIVALNKLLSGENLILSAPTSFGKSLLIDALLATGKYGRVAIVLPTIALLDEFRRRLRRRFSSRFEILMHPTDVAAGRNVIFLGTQERLIGREDLGDLDLTVVDEFYKLDPRRRDERHVTLNAAVYRLLRRSRQFFFLGPNIDNVQMNVEGRWSFQFLKTRFSTVAVDTFDLRQAADKEARLLDELAEERNWPALVFVSSPDRANRLAESASEQMAVSENTTEFAEWLRENVGSRWPLAKAVEYGFGVHHARVPRAIASHMVRMFNRSELPVLFCTSTLIEGVNTAARSVLIFDKKISRQNYDFFTFANIRGRAGRLGQHHVGQVYLFNEPPTAEETEVSPTLFGDDESASDDYVVHLEDEDTTTAIDDRVTALRQLLDLTKAELRLASAVGLDTALALKQHVDASLRGRRALVWSGLPDFNTTLATLEVICKVKNAREFGAFSAKQLAFLIGSLRSHKSLKAFLIERDQNLTSDIATYDNVFKFLRACEYGLPQLFALVEIFVRKRFVIADYSYFVREMSRWFRNEALRNLDEEGVPIQVSERFVQPGDDRNSLARRLASVALSNDERLTPFEREWLLAALDIDRDGGVLAPNGIA</sequence>
<dbReference type="PROSITE" id="PS51192">
    <property type="entry name" value="HELICASE_ATP_BIND_1"/>
    <property type="match status" value="1"/>
</dbReference>
<keyword evidence="8" id="KW-1185">Reference proteome</keyword>
<dbReference type="SUPFAM" id="SSF52540">
    <property type="entry name" value="P-loop containing nucleoside triphosphate hydrolases"/>
    <property type="match status" value="1"/>
</dbReference>
<evidence type="ECO:0000256" key="2">
    <source>
        <dbReference type="ARBA" id="ARBA00022801"/>
    </source>
</evidence>
<feature type="domain" description="Helicase ATP-binding" evidence="5">
    <location>
        <begin position="115"/>
        <end position="248"/>
    </location>
</feature>
<dbReference type="InterPro" id="IPR050474">
    <property type="entry name" value="Hel308_SKI2-like"/>
</dbReference>
<comment type="caution">
    <text evidence="7">The sequence shown here is derived from an EMBL/GenBank/DDBJ whole genome shotgun (WGS) entry which is preliminary data.</text>
</comment>
<dbReference type="SMART" id="SM00490">
    <property type="entry name" value="HELICc"/>
    <property type="match status" value="1"/>
</dbReference>
<dbReference type="Pfam" id="PF00271">
    <property type="entry name" value="Helicase_C"/>
    <property type="match status" value="1"/>
</dbReference>
<dbReference type="GO" id="GO:0005524">
    <property type="term" value="F:ATP binding"/>
    <property type="evidence" value="ECO:0007669"/>
    <property type="project" value="UniProtKB-KW"/>
</dbReference>
<evidence type="ECO:0008006" key="9">
    <source>
        <dbReference type="Google" id="ProtNLM"/>
    </source>
</evidence>
<feature type="domain" description="Helicase C-terminal" evidence="6">
    <location>
        <begin position="288"/>
        <end position="488"/>
    </location>
</feature>
<evidence type="ECO:0000256" key="3">
    <source>
        <dbReference type="ARBA" id="ARBA00022806"/>
    </source>
</evidence>
<dbReference type="SMART" id="SM00487">
    <property type="entry name" value="DEXDc"/>
    <property type="match status" value="1"/>
</dbReference>
<dbReference type="GO" id="GO:0016787">
    <property type="term" value="F:hydrolase activity"/>
    <property type="evidence" value="ECO:0007669"/>
    <property type="project" value="UniProtKB-KW"/>
</dbReference>
<dbReference type="InterPro" id="IPR011545">
    <property type="entry name" value="DEAD/DEAH_box_helicase_dom"/>
</dbReference>
<dbReference type="GO" id="GO:0004386">
    <property type="term" value="F:helicase activity"/>
    <property type="evidence" value="ECO:0007669"/>
    <property type="project" value="UniProtKB-KW"/>
</dbReference>
<protein>
    <recommendedName>
        <fullName evidence="9">DEAD/DEAH box helicase</fullName>
    </recommendedName>
</protein>
<name>A0A4Y8ZRE1_9SPHN</name>